<comment type="caution">
    <text evidence="1">The sequence shown here is derived from an EMBL/GenBank/DDBJ whole genome shotgun (WGS) entry which is preliminary data.</text>
</comment>
<reference evidence="1" key="1">
    <citation type="journal article" date="2023" name="PLoS Negl. Trop. Dis.">
        <title>A genome sequence for Biomphalaria pfeifferi, the major vector snail for the human-infecting parasite Schistosoma mansoni.</title>
        <authorList>
            <person name="Bu L."/>
            <person name="Lu L."/>
            <person name="Laidemitt M.R."/>
            <person name="Zhang S.M."/>
            <person name="Mutuku M."/>
            <person name="Mkoji G."/>
            <person name="Steinauer M."/>
            <person name="Loker E.S."/>
        </authorList>
    </citation>
    <scope>NUCLEOTIDE SEQUENCE</scope>
    <source>
        <strain evidence="1">KasaAsao</strain>
    </source>
</reference>
<evidence type="ECO:0000313" key="2">
    <source>
        <dbReference type="Proteomes" id="UP001233172"/>
    </source>
</evidence>
<proteinExistence type="predicted"/>
<evidence type="ECO:0000313" key="1">
    <source>
        <dbReference type="EMBL" id="KAK0051347.1"/>
    </source>
</evidence>
<dbReference type="AlphaFoldDB" id="A0AAD8F4F2"/>
<protein>
    <submittedName>
        <fullName evidence="1">Uncharacterized protein</fullName>
    </submittedName>
</protein>
<accession>A0AAD8F4F2</accession>
<name>A0AAD8F4F2_BIOPF</name>
<gene>
    <name evidence="1" type="ORF">Bpfe_019293</name>
</gene>
<dbReference type="Proteomes" id="UP001233172">
    <property type="component" value="Unassembled WGS sequence"/>
</dbReference>
<dbReference type="EMBL" id="JASAOG010000105">
    <property type="protein sequence ID" value="KAK0051347.1"/>
    <property type="molecule type" value="Genomic_DNA"/>
</dbReference>
<keyword evidence="2" id="KW-1185">Reference proteome</keyword>
<sequence>MTGSTNELISGVYPQELSRGITTGEIEGTVVVADIYVCIGVCLTRVKRRSFQTSAGLSRKIVIEVFWTRKEGKNLLDNKIVSQEWM</sequence>
<organism evidence="1 2">
    <name type="scientific">Biomphalaria pfeifferi</name>
    <name type="common">Bloodfluke planorb</name>
    <name type="synonym">Freshwater snail</name>
    <dbReference type="NCBI Taxonomy" id="112525"/>
    <lineage>
        <taxon>Eukaryota</taxon>
        <taxon>Metazoa</taxon>
        <taxon>Spiralia</taxon>
        <taxon>Lophotrochozoa</taxon>
        <taxon>Mollusca</taxon>
        <taxon>Gastropoda</taxon>
        <taxon>Heterobranchia</taxon>
        <taxon>Euthyneura</taxon>
        <taxon>Panpulmonata</taxon>
        <taxon>Hygrophila</taxon>
        <taxon>Lymnaeoidea</taxon>
        <taxon>Planorbidae</taxon>
        <taxon>Biomphalaria</taxon>
    </lineage>
</organism>
<reference evidence="1" key="2">
    <citation type="submission" date="2023-04" db="EMBL/GenBank/DDBJ databases">
        <authorList>
            <person name="Bu L."/>
            <person name="Lu L."/>
            <person name="Laidemitt M.R."/>
            <person name="Zhang S.M."/>
            <person name="Mutuku M."/>
            <person name="Mkoji G."/>
            <person name="Steinauer M."/>
            <person name="Loker E.S."/>
        </authorList>
    </citation>
    <scope>NUCLEOTIDE SEQUENCE</scope>
    <source>
        <strain evidence="1">KasaAsao</strain>
        <tissue evidence="1">Whole Snail</tissue>
    </source>
</reference>